<gene>
    <name evidence="3" type="ORF">ACFQ16_00370</name>
</gene>
<reference evidence="4" key="1">
    <citation type="journal article" date="2019" name="Int. J. Syst. Evol. Microbiol.">
        <title>The Global Catalogue of Microorganisms (GCM) 10K type strain sequencing project: providing services to taxonomists for standard genome sequencing and annotation.</title>
        <authorList>
            <consortium name="The Broad Institute Genomics Platform"/>
            <consortium name="The Broad Institute Genome Sequencing Center for Infectious Disease"/>
            <person name="Wu L."/>
            <person name="Ma J."/>
        </authorList>
    </citation>
    <scope>NUCLEOTIDE SEQUENCE [LARGE SCALE GENOMIC DNA]</scope>
    <source>
        <strain evidence="4">CCUG 56401</strain>
    </source>
</reference>
<comment type="caution">
    <text evidence="3">The sequence shown here is derived from an EMBL/GenBank/DDBJ whole genome shotgun (WGS) entry which is preliminary data.</text>
</comment>
<feature type="transmembrane region" description="Helical" evidence="2">
    <location>
        <begin position="57"/>
        <end position="74"/>
    </location>
</feature>
<proteinExistence type="predicted"/>
<keyword evidence="4" id="KW-1185">Reference proteome</keyword>
<evidence type="ECO:0000256" key="1">
    <source>
        <dbReference type="SAM" id="MobiDB-lite"/>
    </source>
</evidence>
<dbReference type="EMBL" id="JBHTIW010000001">
    <property type="protein sequence ID" value="MFD0918186.1"/>
    <property type="molecule type" value="Genomic_DNA"/>
</dbReference>
<feature type="region of interest" description="Disordered" evidence="1">
    <location>
        <begin position="1"/>
        <end position="44"/>
    </location>
</feature>
<accession>A0ABW3FI73</accession>
<evidence type="ECO:0008006" key="5">
    <source>
        <dbReference type="Google" id="ProtNLM"/>
    </source>
</evidence>
<name>A0ABW3FI73_9PSEU</name>
<dbReference type="RefSeq" id="WP_345601502.1">
    <property type="nucleotide sequence ID" value="NZ_BAABLT010000034.1"/>
</dbReference>
<organism evidence="3 4">
    <name type="scientific">Saccharopolyspora rosea</name>
    <dbReference type="NCBI Taxonomy" id="524884"/>
    <lineage>
        <taxon>Bacteria</taxon>
        <taxon>Bacillati</taxon>
        <taxon>Actinomycetota</taxon>
        <taxon>Actinomycetes</taxon>
        <taxon>Pseudonocardiales</taxon>
        <taxon>Pseudonocardiaceae</taxon>
        <taxon>Saccharopolyspora</taxon>
    </lineage>
</organism>
<protein>
    <recommendedName>
        <fullName evidence="5">PH domain-containing protein</fullName>
    </recommendedName>
</protein>
<evidence type="ECO:0000256" key="2">
    <source>
        <dbReference type="SAM" id="Phobius"/>
    </source>
</evidence>
<dbReference type="Proteomes" id="UP001597018">
    <property type="component" value="Unassembled WGS sequence"/>
</dbReference>
<keyword evidence="2" id="KW-0472">Membrane</keyword>
<sequence length="203" mass="22455">MPGLPPRPDSQTGQPRPPAAPVQYRGGEAEKTPSRVPDPPEGQGPVLECYRESKRSVWLSAPIPIVLLLVVFILDSGFEALTYWFTWAILIPYFAFLVYKGRSDVLTAGADWVQFKGHWVRTYELISVKYAVRGQGLSHEVVLTDRNGGIGIPLRLIQSNPRLWDYVYLGIRHSVANGAKTNAALRNAFPELATDAPNASGDR</sequence>
<keyword evidence="2" id="KW-1133">Transmembrane helix</keyword>
<evidence type="ECO:0000313" key="3">
    <source>
        <dbReference type="EMBL" id="MFD0918186.1"/>
    </source>
</evidence>
<evidence type="ECO:0000313" key="4">
    <source>
        <dbReference type="Proteomes" id="UP001597018"/>
    </source>
</evidence>
<keyword evidence="2" id="KW-0812">Transmembrane</keyword>
<feature type="transmembrane region" description="Helical" evidence="2">
    <location>
        <begin position="80"/>
        <end position="99"/>
    </location>
</feature>